<feature type="compositionally biased region" description="Polar residues" evidence="1">
    <location>
        <begin position="304"/>
        <end position="318"/>
    </location>
</feature>
<feature type="compositionally biased region" description="Polar residues" evidence="1">
    <location>
        <begin position="175"/>
        <end position="186"/>
    </location>
</feature>
<feature type="region of interest" description="Disordered" evidence="1">
    <location>
        <begin position="171"/>
        <end position="340"/>
    </location>
</feature>
<organism evidence="2 3">
    <name type="scientific">Elsinoe australis</name>
    <dbReference type="NCBI Taxonomy" id="40998"/>
    <lineage>
        <taxon>Eukaryota</taxon>
        <taxon>Fungi</taxon>
        <taxon>Dikarya</taxon>
        <taxon>Ascomycota</taxon>
        <taxon>Pezizomycotina</taxon>
        <taxon>Dothideomycetes</taxon>
        <taxon>Dothideomycetidae</taxon>
        <taxon>Myriangiales</taxon>
        <taxon>Elsinoaceae</taxon>
        <taxon>Elsinoe</taxon>
    </lineage>
</organism>
<evidence type="ECO:0000313" key="3">
    <source>
        <dbReference type="Proteomes" id="UP000308133"/>
    </source>
</evidence>
<reference evidence="2 3" key="1">
    <citation type="submission" date="2018-02" db="EMBL/GenBank/DDBJ databases">
        <title>Draft genome sequences of Elsinoe sp., causing black scab on jojoba.</title>
        <authorList>
            <person name="Stodart B."/>
            <person name="Jeffress S."/>
            <person name="Ash G."/>
            <person name="Arun Chinnappa K."/>
        </authorList>
    </citation>
    <scope>NUCLEOTIDE SEQUENCE [LARGE SCALE GENOMIC DNA]</scope>
    <source>
        <strain evidence="2 3">Hillstone_2</strain>
    </source>
</reference>
<evidence type="ECO:0000313" key="2">
    <source>
        <dbReference type="EMBL" id="TKX22410.1"/>
    </source>
</evidence>
<gene>
    <name evidence="2" type="ORF">C1H76_5192</name>
</gene>
<dbReference type="EMBL" id="PTQR01000066">
    <property type="protein sequence ID" value="TKX22410.1"/>
    <property type="molecule type" value="Genomic_DNA"/>
</dbReference>
<feature type="compositionally biased region" description="Low complexity" evidence="1">
    <location>
        <begin position="221"/>
        <end position="231"/>
    </location>
</feature>
<sequence length="402" mass="44010">MAPPQIPTPKTRDLLPPLLACLPTAFVSPRPPPALLPLLSPILRQRIQYAGDVSGTDGWLSLLSWDAQRASKLAGKVEGLQLEPHPVSGELEVEDVKSTEYRKLDEETIQARLLADEFDLLPVYVWCETDTQGGSAGWKLAELRALEDREDGTEWYSSLSEAIEASSHYLGAKRQQVNGTTSQPQAQDEDDDDDYWASYDRTPARTPAKRSPAPGSSHVFSQSKPSPIPSSSEDDYYSRYTTVQPAMDDHDPDEASAAADAGSTLNGNSLVTQQPSTATSTLDRPTQRSLYPADAPKTHPDSAIASQTLSQHPSNDLSPTVAIAPRPISPASSTRSTKSIEKWERTAQVEADMTRAETGVKQFIGSEIRNLFRLARNVGIERGEFDEVVRRELEVVGMLEDA</sequence>
<evidence type="ECO:0000256" key="1">
    <source>
        <dbReference type="SAM" id="MobiDB-lite"/>
    </source>
</evidence>
<accession>A0A4U7B0B5</accession>
<dbReference type="Proteomes" id="UP000308133">
    <property type="component" value="Unassembled WGS sequence"/>
</dbReference>
<comment type="caution">
    <text evidence="2">The sequence shown here is derived from an EMBL/GenBank/DDBJ whole genome shotgun (WGS) entry which is preliminary data.</text>
</comment>
<feature type="compositionally biased region" description="Polar residues" evidence="1">
    <location>
        <begin position="263"/>
        <end position="289"/>
    </location>
</feature>
<dbReference type="AlphaFoldDB" id="A0A4U7B0B5"/>
<protein>
    <submittedName>
        <fullName evidence="2">Uncharacterized protein</fullName>
    </submittedName>
</protein>
<name>A0A4U7B0B5_9PEZI</name>
<proteinExistence type="predicted"/>